<dbReference type="RefSeq" id="WP_015440370.1">
    <property type="nucleotide sequence ID" value="NC_020520.1"/>
</dbReference>
<proteinExistence type="predicted"/>
<feature type="transmembrane region" description="Helical" evidence="1">
    <location>
        <begin position="6"/>
        <end position="26"/>
    </location>
</feature>
<evidence type="ECO:0000313" key="2">
    <source>
        <dbReference type="EMBL" id="BAN01122.1"/>
    </source>
</evidence>
<keyword evidence="3" id="KW-1185">Reference proteome</keyword>
<name>A0A6C7E4I7_ILUCY</name>
<accession>A0A6C7E4I7</accession>
<dbReference type="AlphaFoldDB" id="A0A6C7E4I7"/>
<evidence type="ECO:0000313" key="3">
    <source>
        <dbReference type="Proteomes" id="UP000011863"/>
    </source>
</evidence>
<dbReference type="EMBL" id="AP012057">
    <property type="protein sequence ID" value="BAN01122.1"/>
    <property type="molecule type" value="Genomic_DNA"/>
</dbReference>
<evidence type="ECO:0000256" key="1">
    <source>
        <dbReference type="SAM" id="Phobius"/>
    </source>
</evidence>
<keyword evidence="1" id="KW-1133">Transmembrane helix</keyword>
<organism evidence="2 3">
    <name type="scientific">Ilumatobacter coccineus (strain NBRC 103263 / KCTC 29153 / YM16-304)</name>
    <dbReference type="NCBI Taxonomy" id="1313172"/>
    <lineage>
        <taxon>Bacteria</taxon>
        <taxon>Bacillati</taxon>
        <taxon>Actinomycetota</taxon>
        <taxon>Acidimicrobiia</taxon>
        <taxon>Acidimicrobiales</taxon>
        <taxon>Ilumatobacteraceae</taxon>
        <taxon>Ilumatobacter</taxon>
    </lineage>
</organism>
<sequence>MDMIINGVAVIIAVSVFATFVGQVLAPLRRSALWAAPAAAPMAPRISTPAAALSAEIIELDDHRRPVTSTVAQPIAA</sequence>
<reference evidence="2 3" key="1">
    <citation type="journal article" date="2013" name="Int. J. Syst. Evol. Microbiol.">
        <title>Ilumatobacter nonamiense sp. nov. and Ilumatobacter coccineum sp. nov., isolated from seashore sand.</title>
        <authorList>
            <person name="Matsumoto A."/>
            <person name="Kasai H."/>
            <person name="Matsuo Y."/>
            <person name="Shizuri Y."/>
            <person name="Ichikawa N."/>
            <person name="Fujita N."/>
            <person name="Omura S."/>
            <person name="Takahashi Y."/>
        </authorList>
    </citation>
    <scope>NUCLEOTIDE SEQUENCE [LARGE SCALE GENOMIC DNA]</scope>
    <source>
        <strain evidence="3">NBRC 103263 / KCTC 29153 / YM16-304</strain>
    </source>
</reference>
<gene>
    <name evidence="2" type="ORF">YM304_08080</name>
</gene>
<keyword evidence="1" id="KW-0472">Membrane</keyword>
<protein>
    <submittedName>
        <fullName evidence="2">Uncharacterized protein</fullName>
    </submittedName>
</protein>
<dbReference type="Proteomes" id="UP000011863">
    <property type="component" value="Chromosome"/>
</dbReference>
<keyword evidence="1" id="KW-0812">Transmembrane</keyword>
<dbReference type="KEGG" id="aym:YM304_08080"/>